<accession>A0A1N7M1H6</accession>
<evidence type="ECO:0000313" key="7">
    <source>
        <dbReference type="Proteomes" id="UP000186246"/>
    </source>
</evidence>
<dbReference type="SUPFAM" id="SSF47413">
    <property type="entry name" value="lambda repressor-like DNA-binding domains"/>
    <property type="match status" value="1"/>
</dbReference>
<gene>
    <name evidence="5" type="ORF">B0A70_07235</name>
    <name evidence="6" type="ORF">SAMN05421796_103285</name>
</gene>
<dbReference type="PANTHER" id="PTHR46797:SF23">
    <property type="entry name" value="HTH-TYPE TRANSCRIPTIONAL REGULATOR SUTR"/>
    <property type="match status" value="1"/>
</dbReference>
<keyword evidence="8" id="KW-1185">Reference proteome</keyword>
<keyword evidence="2" id="KW-0238">DNA-binding</keyword>
<dbReference type="Pfam" id="PF01381">
    <property type="entry name" value="HTH_3"/>
    <property type="match status" value="1"/>
</dbReference>
<reference evidence="5 8" key="1">
    <citation type="submission" date="2016-11" db="EMBL/GenBank/DDBJ databases">
        <title>Whole genomes of Flavobacteriaceae.</title>
        <authorList>
            <person name="Stine C."/>
            <person name="Li C."/>
            <person name="Tadesse D."/>
        </authorList>
    </citation>
    <scope>NUCLEOTIDE SEQUENCE [LARGE SCALE GENOMIC DNA]</scope>
    <source>
        <strain evidence="5 8">DSM 21068</strain>
    </source>
</reference>
<dbReference type="EMBL" id="MUGO01000009">
    <property type="protein sequence ID" value="PQA94893.1"/>
    <property type="molecule type" value="Genomic_DNA"/>
</dbReference>
<evidence type="ECO:0000256" key="1">
    <source>
        <dbReference type="ARBA" id="ARBA00023015"/>
    </source>
</evidence>
<evidence type="ECO:0000256" key="3">
    <source>
        <dbReference type="ARBA" id="ARBA00023163"/>
    </source>
</evidence>
<dbReference type="GO" id="GO:0003700">
    <property type="term" value="F:DNA-binding transcription factor activity"/>
    <property type="evidence" value="ECO:0007669"/>
    <property type="project" value="TreeGrafter"/>
</dbReference>
<evidence type="ECO:0000313" key="5">
    <source>
        <dbReference type="EMBL" id="PQA94893.1"/>
    </source>
</evidence>
<dbReference type="Gene3D" id="1.10.260.40">
    <property type="entry name" value="lambda repressor-like DNA-binding domains"/>
    <property type="match status" value="1"/>
</dbReference>
<keyword evidence="3" id="KW-0804">Transcription</keyword>
<sequence>MLLNYDTDYTTITFSAPFKFFHLTSTKMNLGTVIKDIRKQRGQTQTEFADSCGITQTYLSQIENNAKEPNLSTLKEISKNLDLPLPILFYLSLNEDDISPEKRKAFEIINPSVKSLINEFFRVEK</sequence>
<dbReference type="SMART" id="SM00530">
    <property type="entry name" value="HTH_XRE"/>
    <property type="match status" value="1"/>
</dbReference>
<protein>
    <submittedName>
        <fullName evidence="6">Helix-turn-helix</fullName>
    </submittedName>
</protein>
<evidence type="ECO:0000313" key="6">
    <source>
        <dbReference type="EMBL" id="SIS79907.1"/>
    </source>
</evidence>
<dbReference type="InterPro" id="IPR010982">
    <property type="entry name" value="Lambda_DNA-bd_dom_sf"/>
</dbReference>
<evidence type="ECO:0000256" key="2">
    <source>
        <dbReference type="ARBA" id="ARBA00023125"/>
    </source>
</evidence>
<organism evidence="6 7">
    <name type="scientific">Chryseobacterium piscicola</name>
    <dbReference type="NCBI Taxonomy" id="551459"/>
    <lineage>
        <taxon>Bacteria</taxon>
        <taxon>Pseudomonadati</taxon>
        <taxon>Bacteroidota</taxon>
        <taxon>Flavobacteriia</taxon>
        <taxon>Flavobacteriales</taxon>
        <taxon>Weeksellaceae</taxon>
        <taxon>Chryseobacterium group</taxon>
        <taxon>Chryseobacterium</taxon>
    </lineage>
</organism>
<dbReference type="GO" id="GO:0005829">
    <property type="term" value="C:cytosol"/>
    <property type="evidence" value="ECO:0007669"/>
    <property type="project" value="TreeGrafter"/>
</dbReference>
<dbReference type="PANTHER" id="PTHR46797">
    <property type="entry name" value="HTH-TYPE TRANSCRIPTIONAL REGULATOR"/>
    <property type="match status" value="1"/>
</dbReference>
<dbReference type="Proteomes" id="UP000238314">
    <property type="component" value="Unassembled WGS sequence"/>
</dbReference>
<feature type="domain" description="HTH cro/C1-type" evidence="4">
    <location>
        <begin position="34"/>
        <end position="88"/>
    </location>
</feature>
<dbReference type="PROSITE" id="PS50943">
    <property type="entry name" value="HTH_CROC1"/>
    <property type="match status" value="1"/>
</dbReference>
<keyword evidence="1" id="KW-0805">Transcription regulation</keyword>
<evidence type="ECO:0000259" key="4">
    <source>
        <dbReference type="PROSITE" id="PS50943"/>
    </source>
</evidence>
<dbReference type="STRING" id="551459.SAMN05421796_103285"/>
<dbReference type="GO" id="GO:0003677">
    <property type="term" value="F:DNA binding"/>
    <property type="evidence" value="ECO:0007669"/>
    <property type="project" value="UniProtKB-KW"/>
</dbReference>
<reference evidence="7" key="2">
    <citation type="submission" date="2017-01" db="EMBL/GenBank/DDBJ databases">
        <authorList>
            <person name="Varghese N."/>
            <person name="Submissions S."/>
        </authorList>
    </citation>
    <scope>NUCLEOTIDE SEQUENCE [LARGE SCALE GENOMIC DNA]</scope>
    <source>
        <strain evidence="7">DSM 21068</strain>
    </source>
</reference>
<dbReference type="InterPro" id="IPR050807">
    <property type="entry name" value="TransReg_Diox_bact_type"/>
</dbReference>
<reference evidence="6" key="3">
    <citation type="submission" date="2017-01" db="EMBL/GenBank/DDBJ databases">
        <authorList>
            <person name="Mah S.A."/>
            <person name="Swanson W.J."/>
            <person name="Moy G.W."/>
            <person name="Vacquier V.D."/>
        </authorList>
    </citation>
    <scope>NUCLEOTIDE SEQUENCE [LARGE SCALE GENOMIC DNA]</scope>
    <source>
        <strain evidence="6">DSM 21068</strain>
    </source>
</reference>
<evidence type="ECO:0000313" key="8">
    <source>
        <dbReference type="Proteomes" id="UP000238314"/>
    </source>
</evidence>
<dbReference type="AlphaFoldDB" id="A0A1N7M1H6"/>
<dbReference type="EMBL" id="FTOJ01000003">
    <property type="protein sequence ID" value="SIS79907.1"/>
    <property type="molecule type" value="Genomic_DNA"/>
</dbReference>
<dbReference type="Proteomes" id="UP000186246">
    <property type="component" value="Unassembled WGS sequence"/>
</dbReference>
<dbReference type="InterPro" id="IPR001387">
    <property type="entry name" value="Cro/C1-type_HTH"/>
</dbReference>
<dbReference type="CDD" id="cd00093">
    <property type="entry name" value="HTH_XRE"/>
    <property type="match status" value="1"/>
</dbReference>
<proteinExistence type="predicted"/>
<name>A0A1N7M1H6_9FLAO</name>